<proteinExistence type="predicted"/>
<dbReference type="Proteomes" id="UP000244496">
    <property type="component" value="Chromosome"/>
</dbReference>
<reference evidence="1 2" key="1">
    <citation type="submission" date="2018-04" db="EMBL/GenBank/DDBJ databases">
        <title>Genome sequencing of Gemmobacter.</title>
        <authorList>
            <person name="Yi H."/>
            <person name="Baek M.-G."/>
        </authorList>
    </citation>
    <scope>NUCLEOTIDE SEQUENCE [LARGE SCALE GENOMIC DNA]</scope>
    <source>
        <strain evidence="1 2">HYN0069</strain>
    </source>
</reference>
<name>A0A2S0UMZ5_9RHOB</name>
<gene>
    <name evidence="1" type="ORF">HYN69_12195</name>
</gene>
<dbReference type="RefSeq" id="WP_108435979.1">
    <property type="nucleotide sequence ID" value="NZ_CP028918.1"/>
</dbReference>
<dbReference type="Pfam" id="PF14907">
    <property type="entry name" value="NTP_transf_5"/>
    <property type="match status" value="1"/>
</dbReference>
<keyword evidence="2" id="KW-1185">Reference proteome</keyword>
<dbReference type="KEGG" id="geh:HYN69_12195"/>
<protein>
    <recommendedName>
        <fullName evidence="3">Nucleotidyltransferase</fullName>
    </recommendedName>
</protein>
<organism evidence="1 2">
    <name type="scientific">Paragemmobacter aquarius</name>
    <dbReference type="NCBI Taxonomy" id="2169400"/>
    <lineage>
        <taxon>Bacteria</taxon>
        <taxon>Pseudomonadati</taxon>
        <taxon>Pseudomonadota</taxon>
        <taxon>Alphaproteobacteria</taxon>
        <taxon>Rhodobacterales</taxon>
        <taxon>Paracoccaceae</taxon>
        <taxon>Paragemmobacter</taxon>
    </lineage>
</organism>
<evidence type="ECO:0000313" key="1">
    <source>
        <dbReference type="EMBL" id="AWB49162.1"/>
    </source>
</evidence>
<evidence type="ECO:0000313" key="2">
    <source>
        <dbReference type="Proteomes" id="UP000244496"/>
    </source>
</evidence>
<evidence type="ECO:0008006" key="3">
    <source>
        <dbReference type="Google" id="ProtNLM"/>
    </source>
</evidence>
<dbReference type="OrthoDB" id="8430972at2"/>
<sequence length="484" mass="51788">MMRRIAATRHFPRLGWAWPRGDLDLLLRAAAHSDAAEARAAFGVWLADRVLDDATFRDHRLLAGIAARFGRAGLADLPAYPRLAGLQRQLWTRSRMAFADNLPALARLAERGVTVMLLKGGARIAAHPEAMGARLAHDLDILVPAGQVGLAIDTLHGQGWRPTTGESLFALRARAGHLRSVNFQAGRFGDIDLHRLAMGRDSQGVDAALWQGACSGAVLGQPVLYPDPAGLLATSLWHSGLDAHVHSDWIVDCAATIAKGGVDWDRALWLIGAGGGSLPALIALSYVAGPLGGAVPEAVLSALAQASPAGIARVPVMLEARPRSQWSVPVRLARGLVKQVRLARERRFDEGERPLRLRYGGRGEGAGEAGLDLLLGRIAEGVGRIRLELELAVVLPDRPRRLCLELHTATGHVARLRYTSALRPKGAVRLRLAATLALPEGAAGPLWLASRPARHLRPTATEAERESYAALPVAAVRVILTPLP</sequence>
<dbReference type="InterPro" id="IPR039498">
    <property type="entry name" value="NTP_transf_5"/>
</dbReference>
<dbReference type="EMBL" id="CP028918">
    <property type="protein sequence ID" value="AWB49162.1"/>
    <property type="molecule type" value="Genomic_DNA"/>
</dbReference>
<dbReference type="AlphaFoldDB" id="A0A2S0UMZ5"/>
<accession>A0A2S0UMZ5</accession>